<protein>
    <submittedName>
        <fullName evidence="2">Thioredoxin-like protein YtpP</fullName>
    </submittedName>
</protein>
<dbReference type="InterPro" id="IPR050620">
    <property type="entry name" value="Thioredoxin_H-type-like"/>
</dbReference>
<gene>
    <name evidence="2" type="primary">ytpP</name>
    <name evidence="2" type="ORF">BN1080_02248</name>
</gene>
<sequence length="106" mass="12044">MMRKLANVEEFNTLAATESVVFMFTAGWCPDCRFIDPIMPDVEAKFSGYTFVSVDRDEFIDLCIEKDIYGIPSFLAYKDGSEAGRFVSKDRKTQDEIESFITNLSA</sequence>
<dbReference type="PANTHER" id="PTHR10438">
    <property type="entry name" value="THIOREDOXIN"/>
    <property type="match status" value="1"/>
</dbReference>
<dbReference type="PANTHER" id="PTHR10438:SF468">
    <property type="entry name" value="THIOREDOXIN-1-RELATED"/>
    <property type="match status" value="1"/>
</dbReference>
<evidence type="ECO:0000313" key="3">
    <source>
        <dbReference type="Proteomes" id="UP000043699"/>
    </source>
</evidence>
<dbReference type="SUPFAM" id="SSF52833">
    <property type="entry name" value="Thioredoxin-like"/>
    <property type="match status" value="1"/>
</dbReference>
<dbReference type="CDD" id="cd02947">
    <property type="entry name" value="TRX_family"/>
    <property type="match status" value="1"/>
</dbReference>
<evidence type="ECO:0000259" key="1">
    <source>
        <dbReference type="PROSITE" id="PS51352"/>
    </source>
</evidence>
<organism evidence="2 3">
    <name type="scientific">Planococcus massiliensis</name>
    <dbReference type="NCBI Taxonomy" id="1499687"/>
    <lineage>
        <taxon>Bacteria</taxon>
        <taxon>Bacillati</taxon>
        <taxon>Bacillota</taxon>
        <taxon>Bacilli</taxon>
        <taxon>Bacillales</taxon>
        <taxon>Caryophanaceae</taxon>
        <taxon>Planococcus</taxon>
    </lineage>
</organism>
<dbReference type="STRING" id="1499687.BN1080_02248"/>
<dbReference type="Pfam" id="PF00085">
    <property type="entry name" value="Thioredoxin"/>
    <property type="match status" value="1"/>
</dbReference>
<dbReference type="InterPro" id="IPR013766">
    <property type="entry name" value="Thioredoxin_domain"/>
</dbReference>
<dbReference type="Proteomes" id="UP000043699">
    <property type="component" value="Unassembled WGS sequence"/>
</dbReference>
<proteinExistence type="predicted"/>
<dbReference type="Gene3D" id="3.40.30.10">
    <property type="entry name" value="Glutaredoxin"/>
    <property type="match status" value="1"/>
</dbReference>
<reference evidence="2 3" key="1">
    <citation type="submission" date="2014-09" db="EMBL/GenBank/DDBJ databases">
        <authorList>
            <person name="Urmite Genomes Urmite Genomes"/>
        </authorList>
    </citation>
    <scope>NUCLEOTIDE SEQUENCE [LARGE SCALE GENOMIC DNA]</scope>
    <source>
        <strain evidence="2 3">ES2</strain>
    </source>
</reference>
<dbReference type="EMBL" id="CCXS01000001">
    <property type="protein sequence ID" value="CEG23297.1"/>
    <property type="molecule type" value="Genomic_DNA"/>
</dbReference>
<dbReference type="AlphaFoldDB" id="A0A098END4"/>
<keyword evidence="3" id="KW-1185">Reference proteome</keyword>
<evidence type="ECO:0000313" key="2">
    <source>
        <dbReference type="EMBL" id="CEG23297.1"/>
    </source>
</evidence>
<name>A0A098END4_9BACL</name>
<feature type="domain" description="Thioredoxin" evidence="1">
    <location>
        <begin position="1"/>
        <end position="106"/>
    </location>
</feature>
<accession>A0A098END4</accession>
<dbReference type="PROSITE" id="PS51352">
    <property type="entry name" value="THIOREDOXIN_2"/>
    <property type="match status" value="1"/>
</dbReference>
<dbReference type="InterPro" id="IPR036249">
    <property type="entry name" value="Thioredoxin-like_sf"/>
</dbReference>